<keyword evidence="9" id="KW-1185">Reference proteome</keyword>
<keyword evidence="4" id="KW-0067">ATP-binding</keyword>
<comment type="caution">
    <text evidence="8">The sequence shown here is derived from an EMBL/GenBank/DDBJ whole genome shotgun (WGS) entry which is preliminary data.</text>
</comment>
<dbReference type="SMART" id="SM00220">
    <property type="entry name" value="S_TKc"/>
    <property type="match status" value="1"/>
</dbReference>
<gene>
    <name evidence="8" type="ORF">DPMN_094260</name>
</gene>
<keyword evidence="2" id="KW-0547">Nucleotide-binding</keyword>
<dbReference type="Gene3D" id="1.10.510.10">
    <property type="entry name" value="Transferase(Phosphotransferase) domain 1"/>
    <property type="match status" value="1"/>
</dbReference>
<evidence type="ECO:0000259" key="7">
    <source>
        <dbReference type="PROSITE" id="PS50011"/>
    </source>
</evidence>
<protein>
    <recommendedName>
        <fullName evidence="7">Protein kinase domain-containing protein</fullName>
    </recommendedName>
</protein>
<evidence type="ECO:0000313" key="9">
    <source>
        <dbReference type="Proteomes" id="UP000828390"/>
    </source>
</evidence>
<dbReference type="PANTHER" id="PTHR11042">
    <property type="entry name" value="EUKARYOTIC TRANSLATION INITIATION FACTOR 2-ALPHA KINASE EIF2-ALPHA KINASE -RELATED"/>
    <property type="match status" value="1"/>
</dbReference>
<dbReference type="GO" id="GO:0005737">
    <property type="term" value="C:cytoplasm"/>
    <property type="evidence" value="ECO:0007669"/>
    <property type="project" value="TreeGrafter"/>
</dbReference>
<dbReference type="PROSITE" id="PS50011">
    <property type="entry name" value="PROTEIN_KINASE_DOM"/>
    <property type="match status" value="1"/>
</dbReference>
<dbReference type="InterPro" id="IPR050339">
    <property type="entry name" value="CC_SR_Kinase"/>
</dbReference>
<accession>A0A9D4R3D7</accession>
<evidence type="ECO:0000313" key="8">
    <source>
        <dbReference type="EMBL" id="KAH3851775.1"/>
    </source>
</evidence>
<dbReference type="SUPFAM" id="SSF56112">
    <property type="entry name" value="Protein kinase-like (PK-like)"/>
    <property type="match status" value="1"/>
</dbReference>
<dbReference type="AlphaFoldDB" id="A0A9D4R3D7"/>
<comment type="similarity">
    <text evidence="5">Belongs to the protein kinase superfamily. Ser/Thr protein kinase family. GCN2 subfamily.</text>
</comment>
<evidence type="ECO:0000256" key="2">
    <source>
        <dbReference type="ARBA" id="ARBA00022741"/>
    </source>
</evidence>
<evidence type="ECO:0000256" key="4">
    <source>
        <dbReference type="ARBA" id="ARBA00022840"/>
    </source>
</evidence>
<dbReference type="Pfam" id="PF00069">
    <property type="entry name" value="Pkinase"/>
    <property type="match status" value="1"/>
</dbReference>
<organism evidence="8 9">
    <name type="scientific">Dreissena polymorpha</name>
    <name type="common">Zebra mussel</name>
    <name type="synonym">Mytilus polymorpha</name>
    <dbReference type="NCBI Taxonomy" id="45954"/>
    <lineage>
        <taxon>Eukaryota</taxon>
        <taxon>Metazoa</taxon>
        <taxon>Spiralia</taxon>
        <taxon>Lophotrochozoa</taxon>
        <taxon>Mollusca</taxon>
        <taxon>Bivalvia</taxon>
        <taxon>Autobranchia</taxon>
        <taxon>Heteroconchia</taxon>
        <taxon>Euheterodonta</taxon>
        <taxon>Imparidentia</taxon>
        <taxon>Neoheterodontei</taxon>
        <taxon>Myida</taxon>
        <taxon>Dreissenoidea</taxon>
        <taxon>Dreissenidae</taxon>
        <taxon>Dreissena</taxon>
    </lineage>
</organism>
<feature type="compositionally biased region" description="Basic and acidic residues" evidence="6">
    <location>
        <begin position="53"/>
        <end position="69"/>
    </location>
</feature>
<sequence>METPPQGWQAEQDSHMHTHPNENDGNKGWKDDEWQENKNNDEDDDGIVFESSEASRKRKTDEVKKKAENNNDDTTEGGESIDYRLHQRLQQLSINIHSLPVPPTFLYIQTELCKAETLKDWLDKTKIRLPGVISRILREITSALAYIHEKEYIHRDLKPANIFFALDNSVKDHVGSLDAGKMLSTEPDDRPTAQQLLDTYRVSCWFEGTLAACSMRLILA</sequence>
<dbReference type="Proteomes" id="UP000828390">
    <property type="component" value="Unassembled WGS sequence"/>
</dbReference>
<dbReference type="PROSITE" id="PS00108">
    <property type="entry name" value="PROTEIN_KINASE_ST"/>
    <property type="match status" value="1"/>
</dbReference>
<dbReference type="InterPro" id="IPR008271">
    <property type="entry name" value="Ser/Thr_kinase_AS"/>
</dbReference>
<dbReference type="InterPro" id="IPR000719">
    <property type="entry name" value="Prot_kinase_dom"/>
</dbReference>
<evidence type="ECO:0000256" key="1">
    <source>
        <dbReference type="ARBA" id="ARBA00022679"/>
    </source>
</evidence>
<dbReference type="GO" id="GO:0005634">
    <property type="term" value="C:nucleus"/>
    <property type="evidence" value="ECO:0007669"/>
    <property type="project" value="TreeGrafter"/>
</dbReference>
<keyword evidence="3" id="KW-0418">Kinase</keyword>
<reference evidence="8" key="1">
    <citation type="journal article" date="2019" name="bioRxiv">
        <title>The Genome of the Zebra Mussel, Dreissena polymorpha: A Resource for Invasive Species Research.</title>
        <authorList>
            <person name="McCartney M.A."/>
            <person name="Auch B."/>
            <person name="Kono T."/>
            <person name="Mallez S."/>
            <person name="Zhang Y."/>
            <person name="Obille A."/>
            <person name="Becker A."/>
            <person name="Abrahante J.E."/>
            <person name="Garbe J."/>
            <person name="Badalamenti J.P."/>
            <person name="Herman A."/>
            <person name="Mangelson H."/>
            <person name="Liachko I."/>
            <person name="Sullivan S."/>
            <person name="Sone E.D."/>
            <person name="Koren S."/>
            <person name="Silverstein K.A.T."/>
            <person name="Beckman K.B."/>
            <person name="Gohl D.M."/>
        </authorList>
    </citation>
    <scope>NUCLEOTIDE SEQUENCE</scope>
    <source>
        <strain evidence="8">Duluth1</strain>
        <tissue evidence="8">Whole animal</tissue>
    </source>
</reference>
<dbReference type="GO" id="GO:0004694">
    <property type="term" value="F:eukaryotic translation initiation factor 2alpha kinase activity"/>
    <property type="evidence" value="ECO:0007669"/>
    <property type="project" value="TreeGrafter"/>
</dbReference>
<dbReference type="GO" id="GO:0005524">
    <property type="term" value="F:ATP binding"/>
    <property type="evidence" value="ECO:0007669"/>
    <property type="project" value="UniProtKB-KW"/>
</dbReference>
<dbReference type="EMBL" id="JAIWYP010000003">
    <property type="protein sequence ID" value="KAH3851775.1"/>
    <property type="molecule type" value="Genomic_DNA"/>
</dbReference>
<proteinExistence type="inferred from homology"/>
<reference evidence="8" key="2">
    <citation type="submission" date="2020-11" db="EMBL/GenBank/DDBJ databases">
        <authorList>
            <person name="McCartney M.A."/>
            <person name="Auch B."/>
            <person name="Kono T."/>
            <person name="Mallez S."/>
            <person name="Becker A."/>
            <person name="Gohl D.M."/>
            <person name="Silverstein K.A.T."/>
            <person name="Koren S."/>
            <person name="Bechman K.B."/>
            <person name="Herman A."/>
            <person name="Abrahante J.E."/>
            <person name="Garbe J."/>
        </authorList>
    </citation>
    <scope>NUCLEOTIDE SEQUENCE</scope>
    <source>
        <strain evidence="8">Duluth1</strain>
        <tissue evidence="8">Whole animal</tissue>
    </source>
</reference>
<feature type="domain" description="Protein kinase" evidence="7">
    <location>
        <begin position="34"/>
        <end position="220"/>
    </location>
</feature>
<evidence type="ECO:0000256" key="3">
    <source>
        <dbReference type="ARBA" id="ARBA00022777"/>
    </source>
</evidence>
<feature type="compositionally biased region" description="Basic and acidic residues" evidence="6">
    <location>
        <begin position="12"/>
        <end position="40"/>
    </location>
</feature>
<feature type="region of interest" description="Disordered" evidence="6">
    <location>
        <begin position="1"/>
        <end position="81"/>
    </location>
</feature>
<name>A0A9D4R3D7_DREPO</name>
<evidence type="ECO:0000256" key="6">
    <source>
        <dbReference type="SAM" id="MobiDB-lite"/>
    </source>
</evidence>
<dbReference type="InterPro" id="IPR011009">
    <property type="entry name" value="Kinase-like_dom_sf"/>
</dbReference>
<dbReference type="PANTHER" id="PTHR11042:SF91">
    <property type="entry name" value="EUKARYOTIC TRANSLATION INITIATION FACTOR 2-ALPHA KINASE"/>
    <property type="match status" value="1"/>
</dbReference>
<keyword evidence="1" id="KW-0808">Transferase</keyword>
<evidence type="ECO:0000256" key="5">
    <source>
        <dbReference type="ARBA" id="ARBA00037982"/>
    </source>
</evidence>